<feature type="non-terminal residue" evidence="1">
    <location>
        <position position="54"/>
    </location>
</feature>
<name>A0A6P1BWN5_9BRAD</name>
<dbReference type="PANTHER" id="PTHR36439:SF1">
    <property type="entry name" value="DUF1697 DOMAIN-CONTAINING PROTEIN"/>
    <property type="match status" value="1"/>
</dbReference>
<organism evidence="1 2">
    <name type="scientific">Bradyrhizobium uaiense</name>
    <dbReference type="NCBI Taxonomy" id="2594946"/>
    <lineage>
        <taxon>Bacteria</taxon>
        <taxon>Pseudomonadati</taxon>
        <taxon>Pseudomonadota</taxon>
        <taxon>Alphaproteobacteria</taxon>
        <taxon>Hyphomicrobiales</taxon>
        <taxon>Nitrobacteraceae</taxon>
        <taxon>Bradyrhizobium</taxon>
    </lineage>
</organism>
<dbReference type="PANTHER" id="PTHR36439">
    <property type="entry name" value="BLL4334 PROTEIN"/>
    <property type="match status" value="1"/>
</dbReference>
<dbReference type="Gene3D" id="3.30.70.1280">
    <property type="entry name" value="SP0830-like domains"/>
    <property type="match status" value="1"/>
</dbReference>
<dbReference type="SUPFAM" id="SSF160379">
    <property type="entry name" value="SP0830-like"/>
    <property type="match status" value="1"/>
</dbReference>
<proteinExistence type="predicted"/>
<dbReference type="EMBL" id="VKHP01000466">
    <property type="protein sequence ID" value="NEV02856.1"/>
    <property type="molecule type" value="Genomic_DNA"/>
</dbReference>
<protein>
    <submittedName>
        <fullName evidence="1">DUF1697 domain-containing protein</fullName>
    </submittedName>
</protein>
<accession>A0A6P1BWN5</accession>
<sequence>MMRYVALLRAVNVGGTGKLPMTELKAMCVDEGFADVQTYIASGNVVFSSKLGAA</sequence>
<evidence type="ECO:0000313" key="2">
    <source>
        <dbReference type="Proteomes" id="UP000468531"/>
    </source>
</evidence>
<gene>
    <name evidence="1" type="ORF">FNJ47_46175</name>
</gene>
<keyword evidence="2" id="KW-1185">Reference proteome</keyword>
<dbReference type="RefSeq" id="WP_163163329.1">
    <property type="nucleotide sequence ID" value="NZ_VKHP01000466.1"/>
</dbReference>
<dbReference type="Proteomes" id="UP000468531">
    <property type="component" value="Unassembled WGS sequence"/>
</dbReference>
<evidence type="ECO:0000313" key="1">
    <source>
        <dbReference type="EMBL" id="NEV02856.1"/>
    </source>
</evidence>
<reference evidence="1 2" key="1">
    <citation type="journal article" date="2020" name="Arch. Microbiol.">
        <title>Bradyrhizobium uaiense sp. nov., a new highly efficient cowpea symbiont.</title>
        <authorList>
            <person name="Cabral Michel D."/>
            <person name="Azarias Guimaraes A."/>
            <person name="Martins da Costa E."/>
            <person name="Soares de Carvalho T."/>
            <person name="Balsanelli E."/>
            <person name="Willems A."/>
            <person name="Maltempi de Souza E."/>
            <person name="de Souza Moreira F.M."/>
        </authorList>
    </citation>
    <scope>NUCLEOTIDE SEQUENCE [LARGE SCALE GENOMIC DNA]</scope>
    <source>
        <strain evidence="1 2">UFLA 03-164</strain>
    </source>
</reference>
<dbReference type="Pfam" id="PF08002">
    <property type="entry name" value="DUF1697"/>
    <property type="match status" value="1"/>
</dbReference>
<dbReference type="InterPro" id="IPR012545">
    <property type="entry name" value="DUF1697"/>
</dbReference>
<comment type="caution">
    <text evidence="1">The sequence shown here is derived from an EMBL/GenBank/DDBJ whole genome shotgun (WGS) entry which is preliminary data.</text>
</comment>
<dbReference type="AlphaFoldDB" id="A0A6P1BWN5"/>